<keyword evidence="1" id="KW-1133">Transmembrane helix</keyword>
<organism evidence="2 3">
    <name type="scientific">Longimonas halophila</name>
    <dbReference type="NCBI Taxonomy" id="1469170"/>
    <lineage>
        <taxon>Bacteria</taxon>
        <taxon>Pseudomonadati</taxon>
        <taxon>Rhodothermota</taxon>
        <taxon>Rhodothermia</taxon>
        <taxon>Rhodothermales</taxon>
        <taxon>Salisaetaceae</taxon>
        <taxon>Longimonas</taxon>
    </lineage>
</organism>
<reference evidence="2 3" key="1">
    <citation type="submission" date="2017-10" db="EMBL/GenBank/DDBJ databases">
        <title>Draft genome of Longimonas halophila.</title>
        <authorList>
            <person name="Goh K.M."/>
            <person name="Shamsir M.S."/>
            <person name="Lim S.W."/>
        </authorList>
    </citation>
    <scope>NUCLEOTIDE SEQUENCE [LARGE SCALE GENOMIC DNA]</scope>
    <source>
        <strain evidence="2 3">KCTC 42399</strain>
    </source>
</reference>
<keyword evidence="3" id="KW-1185">Reference proteome</keyword>
<name>A0A2H3NPD0_9BACT</name>
<feature type="transmembrane region" description="Helical" evidence="1">
    <location>
        <begin position="84"/>
        <end position="106"/>
    </location>
</feature>
<evidence type="ECO:0000256" key="1">
    <source>
        <dbReference type="SAM" id="Phobius"/>
    </source>
</evidence>
<dbReference type="OrthoDB" id="1451346at2"/>
<dbReference type="AlphaFoldDB" id="A0A2H3NPD0"/>
<dbReference type="EMBL" id="PDEP01000006">
    <property type="protein sequence ID" value="PEN06979.1"/>
    <property type="molecule type" value="Genomic_DNA"/>
</dbReference>
<keyword evidence="1" id="KW-0472">Membrane</keyword>
<evidence type="ECO:0008006" key="4">
    <source>
        <dbReference type="Google" id="ProtNLM"/>
    </source>
</evidence>
<comment type="caution">
    <text evidence="2">The sequence shown here is derived from an EMBL/GenBank/DDBJ whole genome shotgun (WGS) entry which is preliminary data.</text>
</comment>
<dbReference type="Proteomes" id="UP000221024">
    <property type="component" value="Unassembled WGS sequence"/>
</dbReference>
<evidence type="ECO:0000313" key="2">
    <source>
        <dbReference type="EMBL" id="PEN06979.1"/>
    </source>
</evidence>
<dbReference type="RefSeq" id="WP_098062007.1">
    <property type="nucleotide sequence ID" value="NZ_PDEP01000006.1"/>
</dbReference>
<feature type="transmembrane region" description="Helical" evidence="1">
    <location>
        <begin position="118"/>
        <end position="138"/>
    </location>
</feature>
<protein>
    <recommendedName>
        <fullName evidence="4">GTP-binding protein</fullName>
    </recommendedName>
</protein>
<accession>A0A2H3NPD0</accession>
<gene>
    <name evidence="2" type="ORF">CRI93_07505</name>
</gene>
<keyword evidence="1" id="KW-0812">Transmembrane</keyword>
<proteinExistence type="predicted"/>
<evidence type="ECO:0000313" key="3">
    <source>
        <dbReference type="Proteomes" id="UP000221024"/>
    </source>
</evidence>
<sequence>MISLRMRPAFERHLSCSPNAAVEALQTHVEQSDDGYRGAFYDKHVIINVPKDEAWFWSPQLSLDLQPKNGGTRLRGVYGPRPSVWTMFMAMYAMAAFAAFLGGVVGGTQWSLGMDAPWLWSIPAGGGLALATYALALMGQWLSRDQLDALYTYTERALAAADPELPHDP</sequence>